<dbReference type="SUPFAM" id="SSF81296">
    <property type="entry name" value="E set domains"/>
    <property type="match status" value="1"/>
</dbReference>
<evidence type="ECO:0000256" key="6">
    <source>
        <dbReference type="SAM" id="Phobius"/>
    </source>
</evidence>
<dbReference type="InterPro" id="IPR014756">
    <property type="entry name" value="Ig_E-set"/>
</dbReference>
<evidence type="ECO:0000256" key="5">
    <source>
        <dbReference type="SAM" id="MobiDB-lite"/>
    </source>
</evidence>
<keyword evidence="3 7" id="KW-0732">Signal</keyword>
<dbReference type="InterPro" id="IPR014755">
    <property type="entry name" value="Cu-Rt/internalin_Ig-like"/>
</dbReference>
<keyword evidence="6" id="KW-0812">Transmembrane</keyword>
<evidence type="ECO:0000256" key="2">
    <source>
        <dbReference type="ARBA" id="ARBA00022723"/>
    </source>
</evidence>
<proteinExistence type="predicted"/>
<keyword evidence="2" id="KW-0479">Metal-binding</keyword>
<dbReference type="PANTHER" id="PTHR34820">
    <property type="entry name" value="INNER MEMBRANE PROTEIN YEBZ"/>
    <property type="match status" value="1"/>
</dbReference>
<dbReference type="Proteomes" id="UP000602198">
    <property type="component" value="Unassembled WGS sequence"/>
</dbReference>
<organism evidence="9 10">
    <name type="scientific">Nocardia acididurans</name>
    <dbReference type="NCBI Taxonomy" id="2802282"/>
    <lineage>
        <taxon>Bacteria</taxon>
        <taxon>Bacillati</taxon>
        <taxon>Actinomycetota</taxon>
        <taxon>Actinomycetes</taxon>
        <taxon>Mycobacteriales</taxon>
        <taxon>Nocardiaceae</taxon>
        <taxon>Nocardia</taxon>
    </lineage>
</organism>
<comment type="caution">
    <text evidence="9">The sequence shown here is derived from an EMBL/GenBank/DDBJ whole genome shotgun (WGS) entry which is preliminary data.</text>
</comment>
<name>A0ABS1M9G0_9NOCA</name>
<dbReference type="PANTHER" id="PTHR34820:SF4">
    <property type="entry name" value="INNER MEMBRANE PROTEIN YEBZ"/>
    <property type="match status" value="1"/>
</dbReference>
<dbReference type="RefSeq" id="WP_201949316.1">
    <property type="nucleotide sequence ID" value="NZ_JAERRJ010000007.1"/>
</dbReference>
<evidence type="ECO:0000259" key="8">
    <source>
        <dbReference type="Pfam" id="PF04234"/>
    </source>
</evidence>
<keyword evidence="10" id="KW-1185">Reference proteome</keyword>
<evidence type="ECO:0000256" key="4">
    <source>
        <dbReference type="ARBA" id="ARBA00023008"/>
    </source>
</evidence>
<evidence type="ECO:0000256" key="1">
    <source>
        <dbReference type="ARBA" id="ARBA00004196"/>
    </source>
</evidence>
<evidence type="ECO:0000313" key="10">
    <source>
        <dbReference type="Proteomes" id="UP000602198"/>
    </source>
</evidence>
<keyword evidence="6" id="KW-0472">Membrane</keyword>
<feature type="transmembrane region" description="Helical" evidence="6">
    <location>
        <begin position="169"/>
        <end position="191"/>
    </location>
</feature>
<keyword evidence="4" id="KW-0186">Copper</keyword>
<evidence type="ECO:0000256" key="3">
    <source>
        <dbReference type="ARBA" id="ARBA00022729"/>
    </source>
</evidence>
<dbReference type="EMBL" id="JAERRJ010000007">
    <property type="protein sequence ID" value="MBL1076780.1"/>
    <property type="molecule type" value="Genomic_DNA"/>
</dbReference>
<comment type="subcellular location">
    <subcellularLocation>
        <location evidence="1">Cell envelope</location>
    </subcellularLocation>
</comment>
<evidence type="ECO:0000256" key="7">
    <source>
        <dbReference type="SAM" id="SignalP"/>
    </source>
</evidence>
<sequence>MRVRVGVNPLSAAGIRRLGVVFAAVLAVLTLTAGPAAAHAALSGSDPAEGARLDAAPAAVTLTFNENIQSSFTTLNIVGPDGKQYGRGEPRAAGATLTVGFDPQAPAGSYTVGYRVVSEDGHPIQGSYGFELTRVNTSTPATTPADATAPAAPTTTDENSSATDDSSGVPVWLLALGVGIVLIAGLGVVLLTGRRGR</sequence>
<accession>A0ABS1M9G0</accession>
<dbReference type="Pfam" id="PF04234">
    <property type="entry name" value="CopC"/>
    <property type="match status" value="1"/>
</dbReference>
<feature type="compositionally biased region" description="Low complexity" evidence="5">
    <location>
        <begin position="139"/>
        <end position="157"/>
    </location>
</feature>
<reference evidence="9 10" key="1">
    <citation type="submission" date="2021-01" db="EMBL/GenBank/DDBJ databases">
        <title>WGS of actinomycetes isolated from Thailand.</title>
        <authorList>
            <person name="Thawai C."/>
        </authorList>
    </citation>
    <scope>NUCLEOTIDE SEQUENCE [LARGE SCALE GENOMIC DNA]</scope>
    <source>
        <strain evidence="9 10">LPG 2</strain>
    </source>
</reference>
<dbReference type="InterPro" id="IPR007348">
    <property type="entry name" value="CopC_dom"/>
</dbReference>
<feature type="signal peptide" evidence="7">
    <location>
        <begin position="1"/>
        <end position="40"/>
    </location>
</feature>
<protein>
    <submittedName>
        <fullName evidence="9">Copper resistance protein CopC</fullName>
    </submittedName>
</protein>
<dbReference type="InterPro" id="IPR032694">
    <property type="entry name" value="CopC/D"/>
</dbReference>
<dbReference type="Gene3D" id="2.60.40.1220">
    <property type="match status" value="1"/>
</dbReference>
<gene>
    <name evidence="9" type="ORF">JK358_20495</name>
</gene>
<feature type="chain" id="PRO_5046227380" evidence="7">
    <location>
        <begin position="41"/>
        <end position="197"/>
    </location>
</feature>
<feature type="region of interest" description="Disordered" evidence="5">
    <location>
        <begin position="137"/>
        <end position="166"/>
    </location>
</feature>
<feature type="domain" description="CopC" evidence="8">
    <location>
        <begin position="39"/>
        <end position="131"/>
    </location>
</feature>
<keyword evidence="6" id="KW-1133">Transmembrane helix</keyword>
<evidence type="ECO:0000313" key="9">
    <source>
        <dbReference type="EMBL" id="MBL1076780.1"/>
    </source>
</evidence>